<evidence type="ECO:0000313" key="3">
    <source>
        <dbReference type="Proteomes" id="UP000563050"/>
    </source>
</evidence>
<accession>A0A7W5DIV5</accession>
<reference evidence="2 3" key="1">
    <citation type="submission" date="2020-08" db="EMBL/GenBank/DDBJ databases">
        <title>Genomic Encyclopedia of Type Strains, Phase III (KMG-III): the genomes of soil and plant-associated and newly described type strains.</title>
        <authorList>
            <person name="Whitman W."/>
        </authorList>
    </citation>
    <scope>NUCLEOTIDE SEQUENCE [LARGE SCALE GENOMIC DNA]</scope>
    <source>
        <strain evidence="2 3">CECT 7341</strain>
    </source>
</reference>
<gene>
    <name evidence="2" type="ORF">FHR95_000805</name>
</gene>
<keyword evidence="3" id="KW-1185">Reference proteome</keyword>
<evidence type="ECO:0000256" key="1">
    <source>
        <dbReference type="SAM" id="MobiDB-lite"/>
    </source>
</evidence>
<dbReference type="EMBL" id="JACHXQ010000002">
    <property type="protein sequence ID" value="MBB3183264.1"/>
    <property type="molecule type" value="Genomic_DNA"/>
</dbReference>
<name>A0A7W5DIV5_9GAMM</name>
<feature type="region of interest" description="Disordered" evidence="1">
    <location>
        <begin position="189"/>
        <end position="229"/>
    </location>
</feature>
<dbReference type="AlphaFoldDB" id="A0A7W5DIV5"/>
<sequence length="299" mass="33447">MSIGQDLLDVPMGDMIRDMAFAIADSQYQLDQSSMRTAEMMGGLQSVIDSRGNQTFDDSRVFFGYEYMTVEQALYYAIFDDSLTGALDEDSIRLKEVVLEIIEEMAKAEGSSASAVQPLRNFSRDTSANADISNALDTQVGGERLAEKVIRVPTRLSMMELGFTPTFYQFVDTIIEVKIAIRMTRERAYERTTSNATSDRQRSSGRSTRVGLTWPPGVKRSKSYRSNTSVQTTQVDATYSQKYSYSAEGASLLRTKMVPVPPPAVLTERIRGYMEVEEEARRRRMEALYPDADDGEGGP</sequence>
<organism evidence="2 3">
    <name type="scientific">Halomonas fontilapidosi</name>
    <dbReference type="NCBI Taxonomy" id="616675"/>
    <lineage>
        <taxon>Bacteria</taxon>
        <taxon>Pseudomonadati</taxon>
        <taxon>Pseudomonadota</taxon>
        <taxon>Gammaproteobacteria</taxon>
        <taxon>Oceanospirillales</taxon>
        <taxon>Halomonadaceae</taxon>
        <taxon>Halomonas</taxon>
    </lineage>
</organism>
<evidence type="ECO:0000313" key="2">
    <source>
        <dbReference type="EMBL" id="MBB3183264.1"/>
    </source>
</evidence>
<comment type="caution">
    <text evidence="2">The sequence shown here is derived from an EMBL/GenBank/DDBJ whole genome shotgun (WGS) entry which is preliminary data.</text>
</comment>
<protein>
    <submittedName>
        <fullName evidence="2">Uncharacterized protein</fullName>
    </submittedName>
</protein>
<proteinExistence type="predicted"/>
<dbReference type="Proteomes" id="UP000563050">
    <property type="component" value="Unassembled WGS sequence"/>
</dbReference>
<dbReference type="RefSeq" id="WP_183313460.1">
    <property type="nucleotide sequence ID" value="NZ_JACHXQ010000002.1"/>
</dbReference>